<dbReference type="AlphaFoldDB" id="A0A0A9BCQ4"/>
<sequence>MNPFYQYELVFVHISIISFSKINCDSILGFDCFVIHPKSHLQCLFFS</sequence>
<evidence type="ECO:0000313" key="1">
    <source>
        <dbReference type="EMBL" id="JAD59953.1"/>
    </source>
</evidence>
<dbReference type="EMBL" id="GBRH01237942">
    <property type="protein sequence ID" value="JAD59953.1"/>
    <property type="molecule type" value="Transcribed_RNA"/>
</dbReference>
<proteinExistence type="predicted"/>
<protein>
    <submittedName>
        <fullName evidence="1">Uncharacterized protein</fullName>
    </submittedName>
</protein>
<reference evidence="1" key="1">
    <citation type="submission" date="2014-09" db="EMBL/GenBank/DDBJ databases">
        <authorList>
            <person name="Magalhaes I.L.F."/>
            <person name="Oliveira U."/>
            <person name="Santos F.R."/>
            <person name="Vidigal T.H.D.A."/>
            <person name="Brescovit A.D."/>
            <person name="Santos A.J."/>
        </authorList>
    </citation>
    <scope>NUCLEOTIDE SEQUENCE</scope>
    <source>
        <tissue evidence="1">Shoot tissue taken approximately 20 cm above the soil surface</tissue>
    </source>
</reference>
<name>A0A0A9BCQ4_ARUDO</name>
<organism evidence="1">
    <name type="scientific">Arundo donax</name>
    <name type="common">Giant reed</name>
    <name type="synonym">Donax arundinaceus</name>
    <dbReference type="NCBI Taxonomy" id="35708"/>
    <lineage>
        <taxon>Eukaryota</taxon>
        <taxon>Viridiplantae</taxon>
        <taxon>Streptophyta</taxon>
        <taxon>Embryophyta</taxon>
        <taxon>Tracheophyta</taxon>
        <taxon>Spermatophyta</taxon>
        <taxon>Magnoliopsida</taxon>
        <taxon>Liliopsida</taxon>
        <taxon>Poales</taxon>
        <taxon>Poaceae</taxon>
        <taxon>PACMAD clade</taxon>
        <taxon>Arundinoideae</taxon>
        <taxon>Arundineae</taxon>
        <taxon>Arundo</taxon>
    </lineage>
</organism>
<accession>A0A0A9BCQ4</accession>
<reference evidence="1" key="2">
    <citation type="journal article" date="2015" name="Data Brief">
        <title>Shoot transcriptome of the giant reed, Arundo donax.</title>
        <authorList>
            <person name="Barrero R.A."/>
            <person name="Guerrero F.D."/>
            <person name="Moolhuijzen P."/>
            <person name="Goolsby J.A."/>
            <person name="Tidwell J."/>
            <person name="Bellgard S.E."/>
            <person name="Bellgard M.I."/>
        </authorList>
    </citation>
    <scope>NUCLEOTIDE SEQUENCE</scope>
    <source>
        <tissue evidence="1">Shoot tissue taken approximately 20 cm above the soil surface</tissue>
    </source>
</reference>